<evidence type="ECO:0000313" key="7">
    <source>
        <dbReference type="Proteomes" id="UP000199603"/>
    </source>
</evidence>
<evidence type="ECO:0000256" key="4">
    <source>
        <dbReference type="PROSITE-ProRule" id="PRU01024"/>
    </source>
</evidence>
<evidence type="ECO:0000256" key="1">
    <source>
        <dbReference type="ARBA" id="ARBA00022603"/>
    </source>
</evidence>
<dbReference type="SUPFAM" id="SSF53335">
    <property type="entry name" value="S-adenosyl-L-methionine-dependent methyltransferases"/>
    <property type="match status" value="1"/>
</dbReference>
<dbReference type="PROSITE" id="PS51687">
    <property type="entry name" value="SAM_MT_RNA_M5U"/>
    <property type="match status" value="1"/>
</dbReference>
<organism evidence="6 7">
    <name type="scientific">Aquimonas voraii</name>
    <dbReference type="NCBI Taxonomy" id="265719"/>
    <lineage>
        <taxon>Bacteria</taxon>
        <taxon>Pseudomonadati</taxon>
        <taxon>Pseudomonadota</taxon>
        <taxon>Gammaproteobacteria</taxon>
        <taxon>Lysobacterales</taxon>
        <taxon>Lysobacteraceae</taxon>
        <taxon>Aquimonas</taxon>
    </lineage>
</organism>
<feature type="binding site" evidence="4">
    <location>
        <position position="271"/>
    </location>
    <ligand>
        <name>S-adenosyl-L-methionine</name>
        <dbReference type="ChEBI" id="CHEBI:59789"/>
    </ligand>
</feature>
<dbReference type="EMBL" id="FNAG01000001">
    <property type="protein sequence ID" value="SDD12111.1"/>
    <property type="molecule type" value="Genomic_DNA"/>
</dbReference>
<dbReference type="InterPro" id="IPR030391">
    <property type="entry name" value="MeTrfase_TrmA_CS"/>
</dbReference>
<dbReference type="InterPro" id="IPR030390">
    <property type="entry name" value="MeTrfase_TrmA_AS"/>
</dbReference>
<feature type="binding site" evidence="4">
    <location>
        <position position="250"/>
    </location>
    <ligand>
        <name>S-adenosyl-L-methionine</name>
        <dbReference type="ChEBI" id="CHEBI:59789"/>
    </ligand>
</feature>
<keyword evidence="1 4" id="KW-0489">Methyltransferase</keyword>
<reference evidence="6 7" key="1">
    <citation type="submission" date="2016-10" db="EMBL/GenBank/DDBJ databases">
        <authorList>
            <person name="de Groot N.N."/>
        </authorList>
    </citation>
    <scope>NUCLEOTIDE SEQUENCE [LARGE SCALE GENOMIC DNA]</scope>
    <source>
        <strain evidence="6 7">DSM 16957</strain>
    </source>
</reference>
<protein>
    <submittedName>
        <fullName evidence="6">23S rRNA m(5)U-747 methyltransferase</fullName>
    </submittedName>
</protein>
<dbReference type="PROSITE" id="PS01230">
    <property type="entry name" value="TRMA_1"/>
    <property type="match status" value="1"/>
</dbReference>
<dbReference type="AlphaFoldDB" id="A0A1G6S609"/>
<dbReference type="InterPro" id="IPR010280">
    <property type="entry name" value="U5_MeTrfase_fam"/>
</dbReference>
<dbReference type="Proteomes" id="UP000199603">
    <property type="component" value="Unassembled WGS sequence"/>
</dbReference>
<keyword evidence="3 4" id="KW-0949">S-adenosyl-L-methionine</keyword>
<feature type="active site" evidence="5">
    <location>
        <position position="342"/>
    </location>
</feature>
<dbReference type="Pfam" id="PF05958">
    <property type="entry name" value="tRNA_U5-meth_tr"/>
    <property type="match status" value="2"/>
</dbReference>
<name>A0A1G6S609_9GAMM</name>
<evidence type="ECO:0000256" key="5">
    <source>
        <dbReference type="PROSITE-ProRule" id="PRU10015"/>
    </source>
</evidence>
<dbReference type="PANTHER" id="PTHR11061">
    <property type="entry name" value="RNA M5U METHYLTRANSFERASE"/>
    <property type="match status" value="1"/>
</dbReference>
<dbReference type="Gene3D" id="2.40.50.1070">
    <property type="match status" value="1"/>
</dbReference>
<dbReference type="InterPro" id="IPR029063">
    <property type="entry name" value="SAM-dependent_MTases_sf"/>
</dbReference>
<evidence type="ECO:0000256" key="2">
    <source>
        <dbReference type="ARBA" id="ARBA00022679"/>
    </source>
</evidence>
<feature type="binding site" evidence="4">
    <location>
        <position position="221"/>
    </location>
    <ligand>
        <name>S-adenosyl-L-methionine</name>
        <dbReference type="ChEBI" id="CHEBI:59789"/>
    </ligand>
</feature>
<evidence type="ECO:0000256" key="3">
    <source>
        <dbReference type="ARBA" id="ARBA00022691"/>
    </source>
</evidence>
<dbReference type="PANTHER" id="PTHR11061:SF30">
    <property type="entry name" value="TRNA (URACIL(54)-C(5))-METHYLTRANSFERASE"/>
    <property type="match status" value="1"/>
</dbReference>
<gene>
    <name evidence="6" type="ORF">SAMN04488509_101318</name>
</gene>
<dbReference type="PROSITE" id="PS01231">
    <property type="entry name" value="TRMA_2"/>
    <property type="match status" value="1"/>
</dbReference>
<dbReference type="Gene3D" id="3.40.50.150">
    <property type="entry name" value="Vaccinia Virus protein VP39"/>
    <property type="match status" value="1"/>
</dbReference>
<feature type="binding site" evidence="4">
    <location>
        <position position="315"/>
    </location>
    <ligand>
        <name>S-adenosyl-L-methionine</name>
        <dbReference type="ChEBI" id="CHEBI:59789"/>
    </ligand>
</feature>
<proteinExistence type="inferred from homology"/>
<dbReference type="CDD" id="cd02440">
    <property type="entry name" value="AdoMet_MTases"/>
    <property type="match status" value="1"/>
</dbReference>
<dbReference type="GO" id="GO:0070041">
    <property type="term" value="F:rRNA (uridine-C5-)-methyltransferase activity"/>
    <property type="evidence" value="ECO:0007669"/>
    <property type="project" value="TreeGrafter"/>
</dbReference>
<accession>A0A1G6S609</accession>
<sequence length="385" mass="41383">MNPHSPIPNPGLHCPHFAAARCRSCGWIQRGYAEQLADKQALAEARIRGSRLRWLPPQASALSGFRNKAKMAVGGSIESPILGLVDLGDHAVDLADCLLYPPALHAAFEPLRDFIRAARITPYSLAERRGELKYLLLTIAPSGELGLRFVLRSREPLSRIEKHLPSLRLALPLLCPVSVNLQPEHKAVLEGETEILLPGPDSLRMVLNGIPLHLKPRSFFQTHTALAAALYAQAARWVADLKPDRLLDLYCGVGGFGLHCAPHAIAVIGREISPEAIASAQRSADELGLSNARFEVADASAGAAVAGTVDAIVVNPPRRGIGAELCAAIEASTAQTLIYSSCNVDSLAADLARLPSFAPVEAQVLDLFPHTSHFETLVLLRRQAA</sequence>
<dbReference type="STRING" id="265719.SAMN04488509_101318"/>
<keyword evidence="7" id="KW-1185">Reference proteome</keyword>
<feature type="active site" description="Nucleophile" evidence="4">
    <location>
        <position position="342"/>
    </location>
</feature>
<comment type="similarity">
    <text evidence="4">Belongs to the class I-like SAM-binding methyltransferase superfamily. RNA M5U methyltransferase family.</text>
</comment>
<evidence type="ECO:0000313" key="6">
    <source>
        <dbReference type="EMBL" id="SDD12111.1"/>
    </source>
</evidence>
<dbReference type="RefSeq" id="WP_218121164.1">
    <property type="nucleotide sequence ID" value="NZ_FNAG01000001.1"/>
</dbReference>
<dbReference type="GO" id="GO:0070475">
    <property type="term" value="P:rRNA base methylation"/>
    <property type="evidence" value="ECO:0007669"/>
    <property type="project" value="TreeGrafter"/>
</dbReference>
<keyword evidence="2 4" id="KW-0808">Transferase</keyword>